<proteinExistence type="predicted"/>
<accession>A0ABU1XHT7</accession>
<dbReference type="SUPFAM" id="SSF55298">
    <property type="entry name" value="YjgF-like"/>
    <property type="match status" value="1"/>
</dbReference>
<dbReference type="InterPro" id="IPR035959">
    <property type="entry name" value="RutC-like_sf"/>
</dbReference>
<name>A0ABU1XHT7_9NOCA</name>
<dbReference type="Proteomes" id="UP001251217">
    <property type="component" value="Unassembled WGS sequence"/>
</dbReference>
<protein>
    <submittedName>
        <fullName evidence="1">Enamine deaminase RidA (YjgF/YER057c/UK114 family)</fullName>
    </submittedName>
</protein>
<dbReference type="Gene3D" id="3.30.1330.40">
    <property type="entry name" value="RutC-like"/>
    <property type="match status" value="1"/>
</dbReference>
<sequence length="73" mass="7831">MASAGASFADVLRLTFYVTEWSPEQINDFLAGVEAVATEIGLPIPMPPASLSGVDYLFEPDERVEVEATAVLD</sequence>
<reference evidence="1 2" key="1">
    <citation type="submission" date="2023-07" db="EMBL/GenBank/DDBJ databases">
        <title>Sorghum-associated microbial communities from plants grown in Nebraska, USA.</title>
        <authorList>
            <person name="Schachtman D."/>
        </authorList>
    </citation>
    <scope>NUCLEOTIDE SEQUENCE [LARGE SCALE GENOMIC DNA]</scope>
    <source>
        <strain evidence="1 2">4272</strain>
    </source>
</reference>
<evidence type="ECO:0000313" key="2">
    <source>
        <dbReference type="Proteomes" id="UP001251217"/>
    </source>
</evidence>
<organism evidence="1 2">
    <name type="scientific">Nocardia kruczakiae</name>
    <dbReference type="NCBI Taxonomy" id="261477"/>
    <lineage>
        <taxon>Bacteria</taxon>
        <taxon>Bacillati</taxon>
        <taxon>Actinomycetota</taxon>
        <taxon>Actinomycetes</taxon>
        <taxon>Mycobacteriales</taxon>
        <taxon>Nocardiaceae</taxon>
        <taxon>Nocardia</taxon>
    </lineage>
</organism>
<dbReference type="EMBL" id="JAVDWW010000004">
    <property type="protein sequence ID" value="MDR7169532.1"/>
    <property type="molecule type" value="Genomic_DNA"/>
</dbReference>
<comment type="caution">
    <text evidence="1">The sequence shown here is derived from an EMBL/GenBank/DDBJ whole genome shotgun (WGS) entry which is preliminary data.</text>
</comment>
<gene>
    <name evidence="1" type="ORF">J2W56_003273</name>
</gene>
<keyword evidence="2" id="KW-1185">Reference proteome</keyword>
<evidence type="ECO:0000313" key="1">
    <source>
        <dbReference type="EMBL" id="MDR7169532.1"/>
    </source>
</evidence>